<name>A0A7W9SZZ1_9BACT</name>
<reference evidence="2 3" key="1">
    <citation type="submission" date="2020-08" db="EMBL/GenBank/DDBJ databases">
        <title>Genomic Encyclopedia of Type Strains, Phase IV (KMG-IV): sequencing the most valuable type-strain genomes for metagenomic binning, comparative biology and taxonomic classification.</title>
        <authorList>
            <person name="Goeker M."/>
        </authorList>
    </citation>
    <scope>NUCLEOTIDE SEQUENCE [LARGE SCALE GENOMIC DNA]</scope>
    <source>
        <strain evidence="2 3">DSM 26718</strain>
    </source>
</reference>
<dbReference type="Gene3D" id="3.30.870.10">
    <property type="entry name" value="Endonuclease Chain A"/>
    <property type="match status" value="2"/>
</dbReference>
<dbReference type="EMBL" id="JACHGG010000002">
    <property type="protein sequence ID" value="MBB6058871.1"/>
    <property type="molecule type" value="Genomic_DNA"/>
</dbReference>
<evidence type="ECO:0000256" key="1">
    <source>
        <dbReference type="SAM" id="MobiDB-lite"/>
    </source>
</evidence>
<proteinExistence type="predicted"/>
<accession>A0A7W9SZZ1</accession>
<protein>
    <recommendedName>
        <fullName evidence="4">PLD phosphodiesterase domain-containing protein</fullName>
    </recommendedName>
</protein>
<sequence>MRIPRQNYLEALGKGHYHSCILTCYTFDFQFFELRVMRQLRAAGIQNILVLTDGPLLEYVSASASGREFQESSGFTIYPIYRPQGVFHPKLALFFGAKEGLLALGSGNLTASGLGGNDEAWGCFHVANPTAPNAALFADAWHYTQQLTATVQGMAATKLAWIRQFTPWLAQLPPVAPGTLRTLDHDVSVALLTNTDSGILSQTLDHLASATVERIVTVSPYYDQAGQVLSYLLRQFPRATVQCVVEDRLGLLPTDFPAPQPERLTFHYWSECGPDEAGTPSRLHAKLLHFTTDEGEFLLLGSANVTTAGMGAGPQLARNAEASLLLHHPSARYLTGLGIKPSKQNAVKLAAIQRQTRPAGLTEEGGSDEALSLPVRIVLAEMEPRQLTIHLAYQPAPTLSAVHIRLFSPRGVEHESPLRPLTHPLVTELPEQLPVSINRVELVAPDGTVVGRQFVQHPARQEQYCPDPTRRKLQEGFDALLQSGFEGFANLVLDLVEIDADDTPTPGKGTAAAQKPSSSATTVLHLSPEEFNQQKADDHLRQQGLLSSSSVQIGTFLNEVSKRLYTPGGPSPASSSESDFAVGSEEEEDGQSIDLELALQRERTKQAVRELKSLDRFLRRYLQQQQRALVSVEQAIVPPAIKLPPLSVRDLAVFNIALHTALYYTGRSFTTEHQGTPQQEWFMFKGGELHEYDTHKGFCAQFIGNFLLQYTAGLQHYQHPLPHFEARVAELRQSCLLNALLLVLTAPWRKPEYLTRDLLLANLLHYLRPTSWNLAEVPQHLESHLTELAGKLLFPTATALPLLRQLLPTLAPRLQAHHKNLKRAPAHRHTVPANKVKTGDWLFLGKLGICAVMHQRPTPQGLTFTLHRPGLPELSEEYGPCFRYQQLQPNTGLLTL</sequence>
<evidence type="ECO:0008006" key="4">
    <source>
        <dbReference type="Google" id="ProtNLM"/>
    </source>
</evidence>
<feature type="compositionally biased region" description="Low complexity" evidence="1">
    <location>
        <begin position="567"/>
        <end position="578"/>
    </location>
</feature>
<dbReference type="CDD" id="cd09117">
    <property type="entry name" value="PLDc_Bfil_DEXD_like"/>
    <property type="match status" value="1"/>
</dbReference>
<organism evidence="2 3">
    <name type="scientific">Hymenobacter luteus</name>
    <dbReference type="NCBI Taxonomy" id="1411122"/>
    <lineage>
        <taxon>Bacteria</taxon>
        <taxon>Pseudomonadati</taxon>
        <taxon>Bacteroidota</taxon>
        <taxon>Cytophagia</taxon>
        <taxon>Cytophagales</taxon>
        <taxon>Hymenobacteraceae</taxon>
        <taxon>Hymenobacter</taxon>
    </lineage>
</organism>
<evidence type="ECO:0000313" key="3">
    <source>
        <dbReference type="Proteomes" id="UP000532746"/>
    </source>
</evidence>
<dbReference type="Proteomes" id="UP000532746">
    <property type="component" value="Unassembled WGS sequence"/>
</dbReference>
<dbReference type="AlphaFoldDB" id="A0A7W9SZZ1"/>
<comment type="caution">
    <text evidence="2">The sequence shown here is derived from an EMBL/GenBank/DDBJ whole genome shotgun (WGS) entry which is preliminary data.</text>
</comment>
<feature type="region of interest" description="Disordered" evidence="1">
    <location>
        <begin position="564"/>
        <end position="588"/>
    </location>
</feature>
<evidence type="ECO:0000313" key="2">
    <source>
        <dbReference type="EMBL" id="MBB6058871.1"/>
    </source>
</evidence>
<gene>
    <name evidence="2" type="ORF">HNQ93_001717</name>
</gene>
<dbReference type="RefSeq" id="WP_183402969.1">
    <property type="nucleotide sequence ID" value="NZ_JACHGG010000002.1"/>
</dbReference>
<keyword evidence="3" id="KW-1185">Reference proteome</keyword>